<evidence type="ECO:0000259" key="4">
    <source>
        <dbReference type="Pfam" id="PF13579"/>
    </source>
</evidence>
<dbReference type="GO" id="GO:0016757">
    <property type="term" value="F:glycosyltransferase activity"/>
    <property type="evidence" value="ECO:0007669"/>
    <property type="project" value="UniProtKB-KW"/>
</dbReference>
<evidence type="ECO:0000256" key="1">
    <source>
        <dbReference type="ARBA" id="ARBA00022676"/>
    </source>
</evidence>
<dbReference type="Pfam" id="PF13579">
    <property type="entry name" value="Glyco_trans_4_4"/>
    <property type="match status" value="1"/>
</dbReference>
<dbReference type="InterPro" id="IPR050426">
    <property type="entry name" value="Glycosyltransferase_28"/>
</dbReference>
<name>A0A848K834_9NOCA</name>
<dbReference type="PANTHER" id="PTHR48050:SF13">
    <property type="entry name" value="STEROL 3-BETA-GLUCOSYLTRANSFERASE UGT80A2"/>
    <property type="match status" value="1"/>
</dbReference>
<proteinExistence type="predicted"/>
<dbReference type="Gene3D" id="3.40.50.2000">
    <property type="entry name" value="Glycogen Phosphorylase B"/>
    <property type="match status" value="2"/>
</dbReference>
<dbReference type="Proteomes" id="UP000535543">
    <property type="component" value="Unassembled WGS sequence"/>
</dbReference>
<evidence type="ECO:0000259" key="3">
    <source>
        <dbReference type="Pfam" id="PF06722"/>
    </source>
</evidence>
<dbReference type="RefSeq" id="WP_169584478.1">
    <property type="nucleotide sequence ID" value="NZ_VCQU01000001.1"/>
</dbReference>
<evidence type="ECO:0000313" key="5">
    <source>
        <dbReference type="EMBL" id="NMN93786.1"/>
    </source>
</evidence>
<evidence type="ECO:0000256" key="2">
    <source>
        <dbReference type="ARBA" id="ARBA00022679"/>
    </source>
</evidence>
<dbReference type="InterPro" id="IPR028098">
    <property type="entry name" value="Glyco_trans_4-like_N"/>
</dbReference>
<dbReference type="EMBL" id="VCQU01000001">
    <property type="protein sequence ID" value="NMN93786.1"/>
    <property type="molecule type" value="Genomic_DNA"/>
</dbReference>
<feature type="domain" description="Erythromycin biosynthesis protein CIII-like C-terminal" evidence="3">
    <location>
        <begin position="221"/>
        <end position="345"/>
    </location>
</feature>
<dbReference type="InterPro" id="IPR010610">
    <property type="entry name" value="EryCIII-like_C"/>
</dbReference>
<accession>A0A848K834</accession>
<organism evidence="5 6">
    <name type="scientific">Antrihabitans stalactiti</name>
    <dbReference type="NCBI Taxonomy" id="2584121"/>
    <lineage>
        <taxon>Bacteria</taxon>
        <taxon>Bacillati</taxon>
        <taxon>Actinomycetota</taxon>
        <taxon>Actinomycetes</taxon>
        <taxon>Mycobacteriales</taxon>
        <taxon>Nocardiaceae</taxon>
        <taxon>Antrihabitans</taxon>
    </lineage>
</organism>
<dbReference type="Pfam" id="PF06722">
    <property type="entry name" value="EryCIII-like_C"/>
    <property type="match status" value="1"/>
</dbReference>
<gene>
    <name evidence="5" type="ORF">FGL95_01870</name>
</gene>
<sequence>MADILFATYDGGGNLPPALGIARVLQSRGHRVRLLGQESQREQLADFEFRAYDHAPAWSPVVAPGVRSTIALLGVLTSTGMGRDLLAMLDEDPADVVVIDVALLGVLAAVRQAGVRYIALVHAFFAWFDGAFARGPIGTLARLRGLNARTLWNAADLVVVCSDRELDPAGEREVPANVVWSGAVSDAPTDRADRADLAPSRRVLVSFSTLAFAGQRRILQKVLDAVAGLDIEVVVTTGPSLDPADLDAPDNATVHRYLPHNELMPGCAAVIGHGGHATTFRALAYDLPVLVIPINPLADQAMVGNAIAKAGAGLLLSRSARRRRIRGALTELLDVPSHRQAAASIGARVRETDGAVRGADRILEAAEEA</sequence>
<feature type="domain" description="Glycosyltransferase subfamily 4-like N-terminal" evidence="4">
    <location>
        <begin position="19"/>
        <end position="177"/>
    </location>
</feature>
<keyword evidence="2 5" id="KW-0808">Transferase</keyword>
<comment type="caution">
    <text evidence="5">The sequence shown here is derived from an EMBL/GenBank/DDBJ whole genome shotgun (WGS) entry which is preliminary data.</text>
</comment>
<evidence type="ECO:0000313" key="6">
    <source>
        <dbReference type="Proteomes" id="UP000535543"/>
    </source>
</evidence>
<reference evidence="5 6" key="2">
    <citation type="submission" date="2020-06" db="EMBL/GenBank/DDBJ databases">
        <title>Antribacter stalactiti gen. nov., sp. nov., a new member of the family Nacardiaceae isolated from a cave.</title>
        <authorList>
            <person name="Kim I.S."/>
        </authorList>
    </citation>
    <scope>NUCLEOTIDE SEQUENCE [LARGE SCALE GENOMIC DNA]</scope>
    <source>
        <strain evidence="5 6">YC2-7</strain>
    </source>
</reference>
<keyword evidence="6" id="KW-1185">Reference proteome</keyword>
<keyword evidence="1" id="KW-0328">Glycosyltransferase</keyword>
<dbReference type="AlphaFoldDB" id="A0A848K834"/>
<dbReference type="SUPFAM" id="SSF53756">
    <property type="entry name" value="UDP-Glycosyltransferase/glycogen phosphorylase"/>
    <property type="match status" value="1"/>
</dbReference>
<dbReference type="PANTHER" id="PTHR48050">
    <property type="entry name" value="STEROL 3-BETA-GLUCOSYLTRANSFERASE"/>
    <property type="match status" value="1"/>
</dbReference>
<protein>
    <submittedName>
        <fullName evidence="5">Glycosyltransferase</fullName>
    </submittedName>
</protein>
<reference evidence="5 6" key="1">
    <citation type="submission" date="2019-05" db="EMBL/GenBank/DDBJ databases">
        <authorList>
            <person name="Lee S.D."/>
        </authorList>
    </citation>
    <scope>NUCLEOTIDE SEQUENCE [LARGE SCALE GENOMIC DNA]</scope>
    <source>
        <strain evidence="5 6">YC2-7</strain>
    </source>
</reference>